<sequence length="334" mass="37042">MATTTNPILVRPTDQEQVAIWAHGHAEWGAHLTPAQYEARERRLLATRLLRRGGLTPWMLTPSDGADGDRQRRALASCETLRKRALVRVGGGPVWLVRAEGVASVFVEPRLRGRGYAALMMRLLASRLGGEPDVAFSVLLRSKLASSPPPPSPPTTIRLALIPDLATLQWHFARQDFLAAHIDSLPRLPGEPVRGALYEDGDESRVWALWTVKSEPSRRQQAETNKLELLRLSYPESISQPQLQTAVEAVIGSAVSQSRRWLCTSIQVWNPDERLRPILDSMTHLQPELVDREDSSIASLLWLGGQDGCGGKGPGAEEEEVHVDWIANDKFGWC</sequence>
<proteinExistence type="predicted"/>
<evidence type="ECO:0000313" key="2">
    <source>
        <dbReference type="EMBL" id="RCI10421.1"/>
    </source>
</evidence>
<dbReference type="InterPro" id="IPR055100">
    <property type="entry name" value="GNAT_LYC1-like"/>
</dbReference>
<organism evidence="2 3">
    <name type="scientific">Ophiocordyceps polyrhachis-furcata BCC 54312</name>
    <dbReference type="NCBI Taxonomy" id="1330021"/>
    <lineage>
        <taxon>Eukaryota</taxon>
        <taxon>Fungi</taxon>
        <taxon>Dikarya</taxon>
        <taxon>Ascomycota</taxon>
        <taxon>Pezizomycotina</taxon>
        <taxon>Sordariomycetes</taxon>
        <taxon>Hypocreomycetidae</taxon>
        <taxon>Hypocreales</taxon>
        <taxon>Ophiocordycipitaceae</taxon>
        <taxon>Ophiocordyceps</taxon>
    </lineage>
</organism>
<accession>A0A367L7N2</accession>
<protein>
    <recommendedName>
        <fullName evidence="1">LYC1 C-terminal domain-containing protein</fullName>
    </recommendedName>
</protein>
<reference evidence="2 3" key="1">
    <citation type="journal article" date="2015" name="BMC Genomics">
        <title>Insights from the genome of Ophiocordyceps polyrhachis-furcata to pathogenicity and host specificity in insect fungi.</title>
        <authorList>
            <person name="Wichadakul D."/>
            <person name="Kobmoo N."/>
            <person name="Ingsriswang S."/>
            <person name="Tangphatsornruang S."/>
            <person name="Chantasingh D."/>
            <person name="Luangsa-ard J.J."/>
            <person name="Eurwilaichitr L."/>
        </authorList>
    </citation>
    <scope>NUCLEOTIDE SEQUENCE [LARGE SCALE GENOMIC DNA]</scope>
    <source>
        <strain evidence="2 3">BCC 54312</strain>
    </source>
</reference>
<dbReference type="PANTHER" id="PTHR34815:SF2">
    <property type="entry name" value="N-ACETYLTRANSFERASE DOMAIN-CONTAINING PROTEIN"/>
    <property type="match status" value="1"/>
</dbReference>
<keyword evidence="3" id="KW-1185">Reference proteome</keyword>
<dbReference type="OrthoDB" id="2020070at2759"/>
<dbReference type="AlphaFoldDB" id="A0A367L7N2"/>
<gene>
    <name evidence="2" type="ORF">L249_4413</name>
</gene>
<evidence type="ECO:0000259" key="1">
    <source>
        <dbReference type="Pfam" id="PF22998"/>
    </source>
</evidence>
<feature type="domain" description="LYC1 C-terminal" evidence="1">
    <location>
        <begin position="139"/>
        <end position="334"/>
    </location>
</feature>
<dbReference type="InterPro" id="IPR053013">
    <property type="entry name" value="LAT"/>
</dbReference>
<comment type="caution">
    <text evidence="2">The sequence shown here is derived from an EMBL/GenBank/DDBJ whole genome shotgun (WGS) entry which is preliminary data.</text>
</comment>
<dbReference type="Proteomes" id="UP000253664">
    <property type="component" value="Unassembled WGS sequence"/>
</dbReference>
<dbReference type="PANTHER" id="PTHR34815">
    <property type="entry name" value="LYSINE ACETYLTRANSFERASE"/>
    <property type="match status" value="1"/>
</dbReference>
<dbReference type="Pfam" id="PF22998">
    <property type="entry name" value="GNAT_LYC1-like"/>
    <property type="match status" value="1"/>
</dbReference>
<evidence type="ECO:0000313" key="3">
    <source>
        <dbReference type="Proteomes" id="UP000253664"/>
    </source>
</evidence>
<name>A0A367L7N2_9HYPO</name>
<dbReference type="STRING" id="1330021.A0A367L7N2"/>
<dbReference type="EMBL" id="LKCN02000012">
    <property type="protein sequence ID" value="RCI10421.1"/>
    <property type="molecule type" value="Genomic_DNA"/>
</dbReference>